<dbReference type="InterPro" id="IPR036249">
    <property type="entry name" value="Thioredoxin-like_sf"/>
</dbReference>
<evidence type="ECO:0000256" key="1">
    <source>
        <dbReference type="ARBA" id="ARBA00004196"/>
    </source>
</evidence>
<dbReference type="Pfam" id="PF08534">
    <property type="entry name" value="Redoxin"/>
    <property type="match status" value="1"/>
</dbReference>
<keyword evidence="5" id="KW-0676">Redox-active center</keyword>
<dbReference type="PROSITE" id="PS00194">
    <property type="entry name" value="THIOREDOXIN_1"/>
    <property type="match status" value="1"/>
</dbReference>
<evidence type="ECO:0000256" key="2">
    <source>
        <dbReference type="ARBA" id="ARBA00022748"/>
    </source>
</evidence>
<proteinExistence type="predicted"/>
<gene>
    <name evidence="9" type="ORF">GC722_12950</name>
</gene>
<evidence type="ECO:0000256" key="6">
    <source>
        <dbReference type="SAM" id="MobiDB-lite"/>
    </source>
</evidence>
<reference evidence="9 10" key="1">
    <citation type="submission" date="2019-12" db="EMBL/GenBank/DDBJ databases">
        <title>Auraticoccus cholistani sp. nov., an actinomycete isolated from soil of Cholistan desert.</title>
        <authorList>
            <person name="Cheema M.T."/>
        </authorList>
    </citation>
    <scope>NUCLEOTIDE SEQUENCE [LARGE SCALE GENOMIC DNA]</scope>
    <source>
        <strain evidence="9 10">F435</strain>
    </source>
</reference>
<comment type="subcellular location">
    <subcellularLocation>
        <location evidence="1">Cell envelope</location>
    </subcellularLocation>
</comment>
<keyword evidence="4" id="KW-1015">Disulfide bond</keyword>
<keyword evidence="10" id="KW-1185">Reference proteome</keyword>
<keyword evidence="3" id="KW-0812">Transmembrane</keyword>
<dbReference type="PANTHER" id="PTHR42852">
    <property type="entry name" value="THIOL:DISULFIDE INTERCHANGE PROTEIN DSBE"/>
    <property type="match status" value="1"/>
</dbReference>
<evidence type="ECO:0000256" key="4">
    <source>
        <dbReference type="ARBA" id="ARBA00023157"/>
    </source>
</evidence>
<accession>A0A6A9UYF3</accession>
<dbReference type="InterPro" id="IPR050553">
    <property type="entry name" value="Thioredoxin_ResA/DsbE_sf"/>
</dbReference>
<dbReference type="PANTHER" id="PTHR42852:SF6">
    <property type="entry name" value="THIOL:DISULFIDE INTERCHANGE PROTEIN DSBE"/>
    <property type="match status" value="1"/>
</dbReference>
<dbReference type="SUPFAM" id="SSF52833">
    <property type="entry name" value="Thioredoxin-like"/>
    <property type="match status" value="1"/>
</dbReference>
<feature type="chain" id="PRO_5038709065" evidence="7">
    <location>
        <begin position="30"/>
        <end position="214"/>
    </location>
</feature>
<keyword evidence="2" id="KW-0201">Cytochrome c-type biogenesis</keyword>
<feature type="compositionally biased region" description="Low complexity" evidence="6">
    <location>
        <begin position="31"/>
        <end position="47"/>
    </location>
</feature>
<dbReference type="EMBL" id="WPCU01000009">
    <property type="protein sequence ID" value="MVA76925.1"/>
    <property type="molecule type" value="Genomic_DNA"/>
</dbReference>
<dbReference type="GO" id="GO:0016491">
    <property type="term" value="F:oxidoreductase activity"/>
    <property type="evidence" value="ECO:0007669"/>
    <property type="project" value="InterPro"/>
</dbReference>
<feature type="region of interest" description="Disordered" evidence="6">
    <location>
        <begin position="27"/>
        <end position="47"/>
    </location>
</feature>
<evidence type="ECO:0000256" key="5">
    <source>
        <dbReference type="ARBA" id="ARBA00023284"/>
    </source>
</evidence>
<feature type="signal peptide" evidence="7">
    <location>
        <begin position="1"/>
        <end position="29"/>
    </location>
</feature>
<dbReference type="GO" id="GO:0030313">
    <property type="term" value="C:cell envelope"/>
    <property type="evidence" value="ECO:0007669"/>
    <property type="project" value="UniProtKB-SubCell"/>
</dbReference>
<dbReference type="RefSeq" id="WP_156610871.1">
    <property type="nucleotide sequence ID" value="NZ_WPCU01000009.1"/>
</dbReference>
<dbReference type="PROSITE" id="PS51257">
    <property type="entry name" value="PROKAR_LIPOPROTEIN"/>
    <property type="match status" value="1"/>
</dbReference>
<protein>
    <submittedName>
        <fullName evidence="9">Redoxin family protein</fullName>
    </submittedName>
</protein>
<dbReference type="GO" id="GO:0017004">
    <property type="term" value="P:cytochrome complex assembly"/>
    <property type="evidence" value="ECO:0007669"/>
    <property type="project" value="UniProtKB-KW"/>
</dbReference>
<dbReference type="PROSITE" id="PS51352">
    <property type="entry name" value="THIOREDOXIN_2"/>
    <property type="match status" value="1"/>
</dbReference>
<dbReference type="InterPro" id="IPR013766">
    <property type="entry name" value="Thioredoxin_domain"/>
</dbReference>
<evidence type="ECO:0000256" key="3">
    <source>
        <dbReference type="ARBA" id="ARBA00022968"/>
    </source>
</evidence>
<evidence type="ECO:0000313" key="10">
    <source>
        <dbReference type="Proteomes" id="UP000435304"/>
    </source>
</evidence>
<feature type="domain" description="Thioredoxin" evidence="8">
    <location>
        <begin position="71"/>
        <end position="211"/>
    </location>
</feature>
<organism evidence="9 10">
    <name type="scientific">Auraticoccus cholistanensis</name>
    <dbReference type="NCBI Taxonomy" id="2656650"/>
    <lineage>
        <taxon>Bacteria</taxon>
        <taxon>Bacillati</taxon>
        <taxon>Actinomycetota</taxon>
        <taxon>Actinomycetes</taxon>
        <taxon>Propionibacteriales</taxon>
        <taxon>Propionibacteriaceae</taxon>
        <taxon>Auraticoccus</taxon>
    </lineage>
</organism>
<dbReference type="Gene3D" id="3.40.30.10">
    <property type="entry name" value="Glutaredoxin"/>
    <property type="match status" value="1"/>
</dbReference>
<sequence>MRRARRAAPAVLLALAVALTGCTTSGVQRDPAAPSAPAQAPRSPAAAPEEVREARVAAGIADCPVPDADAAARPDGLPDLVLPCLGEDAQVSLAQLRGRPLMVNVWASWCAPCRQEAPYLAEVAGSTQQELLVLGLVYEDADELAAVEVARASDQRYPHLVDRDGSISQPLRVPGPPVTFFVTADGRLVHTKVGPFSGTEEIRGLLREHLRLEA</sequence>
<evidence type="ECO:0000256" key="7">
    <source>
        <dbReference type="SAM" id="SignalP"/>
    </source>
</evidence>
<keyword evidence="7" id="KW-0732">Signal</keyword>
<keyword evidence="3" id="KW-0735">Signal-anchor</keyword>
<dbReference type="InterPro" id="IPR017937">
    <property type="entry name" value="Thioredoxin_CS"/>
</dbReference>
<name>A0A6A9UYF3_9ACTN</name>
<evidence type="ECO:0000313" key="9">
    <source>
        <dbReference type="EMBL" id="MVA76925.1"/>
    </source>
</evidence>
<comment type="caution">
    <text evidence="9">The sequence shown here is derived from an EMBL/GenBank/DDBJ whole genome shotgun (WGS) entry which is preliminary data.</text>
</comment>
<evidence type="ECO:0000259" key="8">
    <source>
        <dbReference type="PROSITE" id="PS51352"/>
    </source>
</evidence>
<dbReference type="AlphaFoldDB" id="A0A6A9UYF3"/>
<dbReference type="CDD" id="cd02966">
    <property type="entry name" value="TlpA_like_family"/>
    <property type="match status" value="1"/>
</dbReference>
<dbReference type="Proteomes" id="UP000435304">
    <property type="component" value="Unassembled WGS sequence"/>
</dbReference>
<dbReference type="InterPro" id="IPR013740">
    <property type="entry name" value="Redoxin"/>
</dbReference>